<organism evidence="2 3">
    <name type="scientific">Halonotius pteroides</name>
    <dbReference type="NCBI Taxonomy" id="268735"/>
    <lineage>
        <taxon>Archaea</taxon>
        <taxon>Methanobacteriati</taxon>
        <taxon>Methanobacteriota</taxon>
        <taxon>Stenosarchaea group</taxon>
        <taxon>Halobacteria</taxon>
        <taxon>Halobacteriales</taxon>
        <taxon>Haloferacaceae</taxon>
        <taxon>Halonotius</taxon>
    </lineage>
</organism>
<sequence length="189" mass="20411">MNRRHYLGVATATIAGLAGCMGDSEYTITNIGTSGMAGPLDYDIEAVDTAVTVDSPGSLDLTVRNGSETAVEISNIGVWPFGILALVPAKEHTFKTLLLTDGYDETDHVEVTANSTRTDNTRLVRSLAASESVTRRYFVHGNRLSGSGRYTLGDYFDGPLLSYRTDDTGSWIERNPTVSVTIAERSLLL</sequence>
<evidence type="ECO:0000313" key="3">
    <source>
        <dbReference type="Proteomes" id="UP000281564"/>
    </source>
</evidence>
<evidence type="ECO:0000259" key="1">
    <source>
        <dbReference type="Pfam" id="PF26451"/>
    </source>
</evidence>
<reference evidence="2 3" key="1">
    <citation type="submission" date="2018-06" db="EMBL/GenBank/DDBJ databases">
        <title>Halonotius sp. F13-13 a new haloarchaeeon isolated from a solar saltern from Isla Cristina, Huelva, Spain.</title>
        <authorList>
            <person name="Duran-Viseras A."/>
            <person name="Sanchez-Porro C."/>
            <person name="Ventosa A."/>
        </authorList>
    </citation>
    <scope>NUCLEOTIDE SEQUENCE [LARGE SCALE GENOMIC DNA]</scope>
    <source>
        <strain evidence="2 3">CECT 7525</strain>
    </source>
</reference>
<evidence type="ECO:0000313" key="2">
    <source>
        <dbReference type="EMBL" id="RJX51796.1"/>
    </source>
</evidence>
<protein>
    <recommendedName>
        <fullName evidence="1">DUF8130 domain-containing protein</fullName>
    </recommendedName>
</protein>
<proteinExistence type="predicted"/>
<dbReference type="InterPro" id="IPR058443">
    <property type="entry name" value="DUF8130"/>
</dbReference>
<accession>A0A3A6Q954</accession>
<dbReference type="EMBL" id="QMDW01000001">
    <property type="protein sequence ID" value="RJX51796.1"/>
    <property type="molecule type" value="Genomic_DNA"/>
</dbReference>
<dbReference type="PROSITE" id="PS51257">
    <property type="entry name" value="PROKAR_LIPOPROTEIN"/>
    <property type="match status" value="1"/>
</dbReference>
<dbReference type="Pfam" id="PF26451">
    <property type="entry name" value="DUF8130"/>
    <property type="match status" value="1"/>
</dbReference>
<feature type="domain" description="DUF8130" evidence="1">
    <location>
        <begin position="1"/>
        <end position="187"/>
    </location>
</feature>
<dbReference type="OrthoDB" id="269766at2157"/>
<dbReference type="Proteomes" id="UP000281564">
    <property type="component" value="Unassembled WGS sequence"/>
</dbReference>
<dbReference type="AlphaFoldDB" id="A0A3A6Q954"/>
<name>A0A3A6Q954_9EURY</name>
<comment type="caution">
    <text evidence="2">The sequence shown here is derived from an EMBL/GenBank/DDBJ whole genome shotgun (WGS) entry which is preliminary data.</text>
</comment>
<gene>
    <name evidence="2" type="ORF">DP106_00315</name>
</gene>
<keyword evidence="3" id="KW-1185">Reference proteome</keyword>
<dbReference type="RefSeq" id="WP_120082515.1">
    <property type="nucleotide sequence ID" value="NZ_QMDW01000001.1"/>
</dbReference>